<keyword evidence="4" id="KW-0804">Transcription</keyword>
<proteinExistence type="inferred from homology"/>
<dbReference type="GO" id="GO:0003700">
    <property type="term" value="F:DNA-binding transcription factor activity"/>
    <property type="evidence" value="ECO:0007669"/>
    <property type="project" value="InterPro"/>
</dbReference>
<dbReference type="FunFam" id="1.10.10.10:FF:000001">
    <property type="entry name" value="LysR family transcriptional regulator"/>
    <property type="match status" value="1"/>
</dbReference>
<sequence>MAEQTGRFDGIIEFVEAARLGSFTAAGNLLGVTNSAIGKSVTRLEARLGTKLLHRTTRKLTLTNEGEAYFESCLGIMDQLESVETSLATGRATPLGRVRLDLPAAFGRRHILPILNALSLQYARLDFSVNFSERTADIIAEGIDLAIRIGALGDHADLVAKRLGTQRLMICAAPSYLSRHGQPTELAELSRRDCFGGWRRNQRPGWLIKDAAGNTAFEEIRVRHEFSDGEAMVSAALAGCGLCQLPTWLIGDHLRSGSLVSVLESFSGAEMPIHALWPRSRYMQPKLRVVIDAVTKAALAANSGFDM</sequence>
<dbReference type="InterPro" id="IPR036388">
    <property type="entry name" value="WH-like_DNA-bd_sf"/>
</dbReference>
<keyword evidence="7" id="KW-1185">Reference proteome</keyword>
<dbReference type="SUPFAM" id="SSF53850">
    <property type="entry name" value="Periplasmic binding protein-like II"/>
    <property type="match status" value="1"/>
</dbReference>
<dbReference type="GO" id="GO:0003677">
    <property type="term" value="F:DNA binding"/>
    <property type="evidence" value="ECO:0007669"/>
    <property type="project" value="UniProtKB-KW"/>
</dbReference>
<dbReference type="SUPFAM" id="SSF46785">
    <property type="entry name" value="Winged helix' DNA-binding domain"/>
    <property type="match status" value="1"/>
</dbReference>
<dbReference type="CDD" id="cd08475">
    <property type="entry name" value="PBP2_CrgA_like_6"/>
    <property type="match status" value="1"/>
</dbReference>
<accession>A0A964DY92</accession>
<dbReference type="PANTHER" id="PTHR30537:SF5">
    <property type="entry name" value="HTH-TYPE TRANSCRIPTIONAL ACTIVATOR TTDR-RELATED"/>
    <property type="match status" value="1"/>
</dbReference>
<dbReference type="PANTHER" id="PTHR30537">
    <property type="entry name" value="HTH-TYPE TRANSCRIPTIONAL REGULATOR"/>
    <property type="match status" value="1"/>
</dbReference>
<reference evidence="6" key="2">
    <citation type="submission" date="2021-01" db="EMBL/GenBank/DDBJ databases">
        <authorList>
            <person name="Mieszkin S."/>
            <person name="Pouder E."/>
            <person name="Alain K."/>
        </authorList>
    </citation>
    <scope>NUCLEOTIDE SEQUENCE</scope>
    <source>
        <strain evidence="6">HW T2.11</strain>
    </source>
</reference>
<name>A0A964DY92_9PROT</name>
<gene>
    <name evidence="6" type="ORF">ASILVAE211_04840</name>
</gene>
<keyword evidence="2" id="KW-0805">Transcription regulation</keyword>
<dbReference type="Pfam" id="PF03466">
    <property type="entry name" value="LysR_substrate"/>
    <property type="match status" value="1"/>
</dbReference>
<evidence type="ECO:0000256" key="1">
    <source>
        <dbReference type="ARBA" id="ARBA00009437"/>
    </source>
</evidence>
<dbReference type="PROSITE" id="PS50931">
    <property type="entry name" value="HTH_LYSR"/>
    <property type="match status" value="1"/>
</dbReference>
<dbReference type="Pfam" id="PF00126">
    <property type="entry name" value="HTH_1"/>
    <property type="match status" value="1"/>
</dbReference>
<dbReference type="InterPro" id="IPR036390">
    <property type="entry name" value="WH_DNA-bd_sf"/>
</dbReference>
<dbReference type="EMBL" id="JAESVB010000002">
    <property type="protein sequence ID" value="MCB8874503.1"/>
    <property type="molecule type" value="Genomic_DNA"/>
</dbReference>
<reference evidence="6" key="1">
    <citation type="journal article" date="2021" name="Microorganisms">
        <title>Acidisoma silvae sp. nov. and Acidisomacellulosilytica sp. nov., Two Acidophilic Bacteria Isolated from Decaying Wood, Hydrolyzing Cellulose and Producing Poly-3-hydroxybutyrate.</title>
        <authorList>
            <person name="Mieszkin S."/>
            <person name="Pouder E."/>
            <person name="Uroz S."/>
            <person name="Simon-Colin C."/>
            <person name="Alain K."/>
        </authorList>
    </citation>
    <scope>NUCLEOTIDE SEQUENCE</scope>
    <source>
        <strain evidence="6">HW T2.11</strain>
    </source>
</reference>
<protein>
    <submittedName>
        <fullName evidence="6">LysR family transcriptional regulator</fullName>
    </submittedName>
</protein>
<evidence type="ECO:0000256" key="3">
    <source>
        <dbReference type="ARBA" id="ARBA00023125"/>
    </source>
</evidence>
<dbReference type="Gene3D" id="1.10.10.10">
    <property type="entry name" value="Winged helix-like DNA-binding domain superfamily/Winged helix DNA-binding domain"/>
    <property type="match status" value="1"/>
</dbReference>
<evidence type="ECO:0000313" key="7">
    <source>
        <dbReference type="Proteomes" id="UP000708298"/>
    </source>
</evidence>
<dbReference type="AlphaFoldDB" id="A0A964DY92"/>
<evidence type="ECO:0000256" key="2">
    <source>
        <dbReference type="ARBA" id="ARBA00023015"/>
    </source>
</evidence>
<dbReference type="InterPro" id="IPR058163">
    <property type="entry name" value="LysR-type_TF_proteobact-type"/>
</dbReference>
<dbReference type="RefSeq" id="WP_227320178.1">
    <property type="nucleotide sequence ID" value="NZ_JAESVB010000002.1"/>
</dbReference>
<dbReference type="Gene3D" id="3.40.190.290">
    <property type="match status" value="1"/>
</dbReference>
<feature type="domain" description="HTH lysR-type" evidence="5">
    <location>
        <begin position="14"/>
        <end position="63"/>
    </location>
</feature>
<dbReference type="InterPro" id="IPR005119">
    <property type="entry name" value="LysR_subst-bd"/>
</dbReference>
<comment type="caution">
    <text evidence="6">The sequence shown here is derived from an EMBL/GenBank/DDBJ whole genome shotgun (WGS) entry which is preliminary data.</text>
</comment>
<comment type="similarity">
    <text evidence="1">Belongs to the LysR transcriptional regulatory family.</text>
</comment>
<evidence type="ECO:0000313" key="6">
    <source>
        <dbReference type="EMBL" id="MCB8874503.1"/>
    </source>
</evidence>
<dbReference type="InterPro" id="IPR000847">
    <property type="entry name" value="LysR_HTH_N"/>
</dbReference>
<evidence type="ECO:0000259" key="5">
    <source>
        <dbReference type="PROSITE" id="PS50931"/>
    </source>
</evidence>
<dbReference type="Proteomes" id="UP000708298">
    <property type="component" value="Unassembled WGS sequence"/>
</dbReference>
<evidence type="ECO:0000256" key="4">
    <source>
        <dbReference type="ARBA" id="ARBA00023163"/>
    </source>
</evidence>
<keyword evidence="3" id="KW-0238">DNA-binding</keyword>
<organism evidence="6 7">
    <name type="scientific">Acidisoma silvae</name>
    <dbReference type="NCBI Taxonomy" id="2802396"/>
    <lineage>
        <taxon>Bacteria</taxon>
        <taxon>Pseudomonadati</taxon>
        <taxon>Pseudomonadota</taxon>
        <taxon>Alphaproteobacteria</taxon>
        <taxon>Acetobacterales</taxon>
        <taxon>Acidocellaceae</taxon>
        <taxon>Acidisoma</taxon>
    </lineage>
</organism>